<dbReference type="PIRSF" id="PIRSF038896">
    <property type="entry name" value="NAPE-PLD"/>
    <property type="match status" value="1"/>
</dbReference>
<feature type="domain" description="Metallo-beta-lactamase" evidence="1">
    <location>
        <begin position="69"/>
        <end position="277"/>
    </location>
</feature>
<evidence type="ECO:0000259" key="1">
    <source>
        <dbReference type="SMART" id="SM00849"/>
    </source>
</evidence>
<dbReference type="SUPFAM" id="SSF56281">
    <property type="entry name" value="Metallo-hydrolase/oxidoreductase"/>
    <property type="match status" value="1"/>
</dbReference>
<organism evidence="2 3">
    <name type="scientific">Acidiphilium iwatense</name>
    <dbReference type="NCBI Taxonomy" id="768198"/>
    <lineage>
        <taxon>Bacteria</taxon>
        <taxon>Pseudomonadati</taxon>
        <taxon>Pseudomonadota</taxon>
        <taxon>Alphaproteobacteria</taxon>
        <taxon>Acetobacterales</taxon>
        <taxon>Acidocellaceae</taxon>
        <taxon>Acidiphilium</taxon>
    </lineage>
</organism>
<sequence>MRFPISDHCDGTRFFNPEGVRRRAGRVPLLRWMMRRNGRAKWPDHVANRGYAPPSGEVPAGHAALTFIGHSSFLLRQDGLTLLIDPVFSERCSPVQFAGPKRARAPGQTIAALPKPDAILLSHNHYDHCDIPGLRAISQRFGAVPIFAPLGNRGWLERKGLGPVTELDWWQMIAWGGAEITFTPARHFAARTPFDRNTTLWGGFFIRHGEESVYIAGDSGYTGYFRAIRERLGAPDLSLLPIGAYEPRWFMGNVHLNPADAVQAFRELGARQAVGMHFGTFQLTDEAIDAPLIDLAAAREAAGLDAARFVTLDFGETRLFDLRRG</sequence>
<reference evidence="2 3" key="1">
    <citation type="submission" date="2022-01" db="EMBL/GenBank/DDBJ databases">
        <authorList>
            <person name="Won M."/>
            <person name="Kim S.-J."/>
            <person name="Kwon S.-W."/>
        </authorList>
    </citation>
    <scope>NUCLEOTIDE SEQUENCE [LARGE SCALE GENOMIC DNA]</scope>
    <source>
        <strain evidence="2 3">KCTC 23505</strain>
    </source>
</reference>
<dbReference type="Proteomes" id="UP001521209">
    <property type="component" value="Unassembled WGS sequence"/>
</dbReference>
<evidence type="ECO:0000313" key="3">
    <source>
        <dbReference type="Proteomes" id="UP001521209"/>
    </source>
</evidence>
<comment type="caution">
    <text evidence="2">The sequence shown here is derived from an EMBL/GenBank/DDBJ whole genome shotgun (WGS) entry which is preliminary data.</text>
</comment>
<dbReference type="InterPro" id="IPR001279">
    <property type="entry name" value="Metallo-B-lactamas"/>
</dbReference>
<gene>
    <name evidence="2" type="ORF">L2A60_02605</name>
</gene>
<dbReference type="PANTHER" id="PTHR15032:SF4">
    <property type="entry name" value="N-ACYL-PHOSPHATIDYLETHANOLAMINE-HYDROLYZING PHOSPHOLIPASE D"/>
    <property type="match status" value="1"/>
</dbReference>
<dbReference type="RefSeq" id="WP_235702814.1">
    <property type="nucleotide sequence ID" value="NZ_JAKGBZ010000003.1"/>
</dbReference>
<keyword evidence="3" id="KW-1185">Reference proteome</keyword>
<dbReference type="PANTHER" id="PTHR15032">
    <property type="entry name" value="N-ACYL-PHOSPHATIDYLETHANOLAMINE-HYDROLYZING PHOSPHOLIPASE D"/>
    <property type="match status" value="1"/>
</dbReference>
<dbReference type="EMBL" id="JAKGBZ010000003">
    <property type="protein sequence ID" value="MCF3945575.1"/>
    <property type="molecule type" value="Genomic_DNA"/>
</dbReference>
<dbReference type="Pfam" id="PF12706">
    <property type="entry name" value="Lactamase_B_2"/>
    <property type="match status" value="1"/>
</dbReference>
<name>A0ABS9DTS8_9PROT</name>
<dbReference type="InterPro" id="IPR036866">
    <property type="entry name" value="RibonucZ/Hydroxyglut_hydro"/>
</dbReference>
<proteinExistence type="predicted"/>
<dbReference type="SMART" id="SM00849">
    <property type="entry name" value="Lactamase_B"/>
    <property type="match status" value="1"/>
</dbReference>
<accession>A0ABS9DTS8</accession>
<protein>
    <submittedName>
        <fullName evidence="2">MBL fold metallo-hydrolase</fullName>
    </submittedName>
</protein>
<dbReference type="InterPro" id="IPR024884">
    <property type="entry name" value="NAPE-PLD"/>
</dbReference>
<evidence type="ECO:0000313" key="2">
    <source>
        <dbReference type="EMBL" id="MCF3945575.1"/>
    </source>
</evidence>
<dbReference type="Gene3D" id="3.60.15.10">
    <property type="entry name" value="Ribonuclease Z/Hydroxyacylglutathione hydrolase-like"/>
    <property type="match status" value="1"/>
</dbReference>